<proteinExistence type="predicted"/>
<gene>
    <name evidence="2" type="ORF">M976_02240</name>
</gene>
<name>A0ABX2W906_9ENTR</name>
<keyword evidence="3" id="KW-1185">Reference proteome</keyword>
<accession>A0ABX2W906</accession>
<sequence length="161" mass="19055">MMNNKKIICIIMILICVIFFWIYIISSPLEDDEGIRFEAQNKVVYIQELYNQGKINEIYNNTTNDFKKIITENDFIDFMKRKKEVLGNLNELKLTYSNVINHNVVILTYRSTYDNYSLIEDYKFIRKNNKEPLYLGTYFIDDGGKRGEVIKLNPGKVNIKN</sequence>
<keyword evidence="1" id="KW-0472">Membrane</keyword>
<reference evidence="2 3" key="1">
    <citation type="submission" date="2016-04" db="EMBL/GenBank/DDBJ databases">
        <title>ATOL: Assembling a taxonomically balanced genome-scale reconstruction of the evolutionary history of the Enterobacteriaceae.</title>
        <authorList>
            <person name="Plunkett G.III."/>
            <person name="Neeno-Eckwall E.C."/>
            <person name="Glasner J.D."/>
            <person name="Perna N.T."/>
        </authorList>
    </citation>
    <scope>NUCLEOTIDE SEQUENCE [LARGE SCALE GENOMIC DNA]</scope>
    <source>
        <strain evidence="2 3">ATCC 51602</strain>
    </source>
</reference>
<evidence type="ECO:0000313" key="3">
    <source>
        <dbReference type="Proteomes" id="UP000078407"/>
    </source>
</evidence>
<comment type="caution">
    <text evidence="2">The sequence shown here is derived from an EMBL/GenBank/DDBJ whole genome shotgun (WGS) entry which is preliminary data.</text>
</comment>
<feature type="transmembrane region" description="Helical" evidence="1">
    <location>
        <begin position="7"/>
        <end position="26"/>
    </location>
</feature>
<organism evidence="2 3">
    <name type="scientific">Buttiauxella ferragutiae ATCC 51602</name>
    <dbReference type="NCBI Taxonomy" id="1354252"/>
    <lineage>
        <taxon>Bacteria</taxon>
        <taxon>Pseudomonadati</taxon>
        <taxon>Pseudomonadota</taxon>
        <taxon>Gammaproteobacteria</taxon>
        <taxon>Enterobacterales</taxon>
        <taxon>Enterobacteriaceae</taxon>
        <taxon>Buttiauxella</taxon>
    </lineage>
</organism>
<evidence type="ECO:0000256" key="1">
    <source>
        <dbReference type="SAM" id="Phobius"/>
    </source>
</evidence>
<dbReference type="Proteomes" id="UP000078407">
    <property type="component" value="Unassembled WGS sequence"/>
</dbReference>
<dbReference type="EMBL" id="LXEQ01000037">
    <property type="protein sequence ID" value="OAT27446.1"/>
    <property type="molecule type" value="Genomic_DNA"/>
</dbReference>
<evidence type="ECO:0000313" key="2">
    <source>
        <dbReference type="EMBL" id="OAT27446.1"/>
    </source>
</evidence>
<keyword evidence="1" id="KW-0812">Transmembrane</keyword>
<keyword evidence="1" id="KW-1133">Transmembrane helix</keyword>
<protein>
    <submittedName>
        <fullName evidence="2">Uncharacterized protein</fullName>
    </submittedName>
</protein>